<evidence type="ECO:0000313" key="3">
    <source>
        <dbReference type="Proteomes" id="UP000232323"/>
    </source>
</evidence>
<comment type="caution">
    <text evidence="2">The sequence shown here is derived from an EMBL/GenBank/DDBJ whole genome shotgun (WGS) entry which is preliminary data.</text>
</comment>
<dbReference type="EMBL" id="BEGY01000032">
    <property type="protein sequence ID" value="GAX78417.1"/>
    <property type="molecule type" value="Genomic_DNA"/>
</dbReference>
<organism evidence="2 3">
    <name type="scientific">Chlamydomonas eustigma</name>
    <dbReference type="NCBI Taxonomy" id="1157962"/>
    <lineage>
        <taxon>Eukaryota</taxon>
        <taxon>Viridiplantae</taxon>
        <taxon>Chlorophyta</taxon>
        <taxon>core chlorophytes</taxon>
        <taxon>Chlorophyceae</taxon>
        <taxon>CS clade</taxon>
        <taxon>Chlamydomonadales</taxon>
        <taxon>Chlamydomonadaceae</taxon>
        <taxon>Chlamydomonas</taxon>
    </lineage>
</organism>
<sequence>MDSKFHDMFKDAKASERLIHTNKNDFAGDSDRSVPEKCNKKTQLSTGLSFLKDVSLVIRRQPATTLTAPCLLFILLYALGIYGAIAGAGSVENENKSVATNLAVDTSVSFKLSIEQAYAPLITISTFIQLIPNASLRASQFPIIAKALLSQFPPGTFHSLRLKPFGQHRGMDS</sequence>
<gene>
    <name evidence="2" type="ORF">CEUSTIGMA_g5859.t1</name>
</gene>
<accession>A0A250X5P7</accession>
<reference evidence="2 3" key="1">
    <citation type="submission" date="2017-08" db="EMBL/GenBank/DDBJ databases">
        <title>Acidophilic green algal genome provides insights into adaptation to an acidic environment.</title>
        <authorList>
            <person name="Hirooka S."/>
            <person name="Hirose Y."/>
            <person name="Kanesaki Y."/>
            <person name="Higuchi S."/>
            <person name="Fujiwara T."/>
            <person name="Onuma R."/>
            <person name="Era A."/>
            <person name="Ohbayashi R."/>
            <person name="Uzuka A."/>
            <person name="Nozaki H."/>
            <person name="Yoshikawa H."/>
            <person name="Miyagishima S.Y."/>
        </authorList>
    </citation>
    <scope>NUCLEOTIDE SEQUENCE [LARGE SCALE GENOMIC DNA]</scope>
    <source>
        <strain evidence="2 3">NIES-2499</strain>
    </source>
</reference>
<keyword evidence="1" id="KW-1133">Transmembrane helix</keyword>
<evidence type="ECO:0000313" key="2">
    <source>
        <dbReference type="EMBL" id="GAX78417.1"/>
    </source>
</evidence>
<name>A0A250X5P7_9CHLO</name>
<proteinExistence type="predicted"/>
<keyword evidence="1" id="KW-0812">Transmembrane</keyword>
<protein>
    <submittedName>
        <fullName evidence="2">Uncharacterized protein</fullName>
    </submittedName>
</protein>
<keyword evidence="1" id="KW-0472">Membrane</keyword>
<feature type="transmembrane region" description="Helical" evidence="1">
    <location>
        <begin position="66"/>
        <end position="85"/>
    </location>
</feature>
<dbReference type="AlphaFoldDB" id="A0A250X5P7"/>
<keyword evidence="3" id="KW-1185">Reference proteome</keyword>
<dbReference type="Proteomes" id="UP000232323">
    <property type="component" value="Unassembled WGS sequence"/>
</dbReference>
<evidence type="ECO:0000256" key="1">
    <source>
        <dbReference type="SAM" id="Phobius"/>
    </source>
</evidence>